<gene>
    <name evidence="1" type="ORF">HO173_003335</name>
</gene>
<protein>
    <submittedName>
        <fullName evidence="1">Uncharacterized protein</fullName>
    </submittedName>
</protein>
<dbReference type="OrthoDB" id="10493819at2759"/>
<organism evidence="1 2">
    <name type="scientific">Letharia columbiana</name>
    <dbReference type="NCBI Taxonomy" id="112416"/>
    <lineage>
        <taxon>Eukaryota</taxon>
        <taxon>Fungi</taxon>
        <taxon>Dikarya</taxon>
        <taxon>Ascomycota</taxon>
        <taxon>Pezizomycotina</taxon>
        <taxon>Lecanoromycetes</taxon>
        <taxon>OSLEUM clade</taxon>
        <taxon>Lecanoromycetidae</taxon>
        <taxon>Lecanorales</taxon>
        <taxon>Lecanorineae</taxon>
        <taxon>Parmeliaceae</taxon>
        <taxon>Letharia</taxon>
    </lineage>
</organism>
<evidence type="ECO:0000313" key="2">
    <source>
        <dbReference type="Proteomes" id="UP000578531"/>
    </source>
</evidence>
<name>A0A8H6L7X7_9LECA</name>
<evidence type="ECO:0000313" key="1">
    <source>
        <dbReference type="EMBL" id="KAF6238828.1"/>
    </source>
</evidence>
<accession>A0A8H6L7X7</accession>
<reference evidence="1 2" key="1">
    <citation type="journal article" date="2020" name="Genomics">
        <title>Complete, high-quality genomes from long-read metagenomic sequencing of two wolf lichen thalli reveals enigmatic genome architecture.</title>
        <authorList>
            <person name="McKenzie S.K."/>
            <person name="Walston R.F."/>
            <person name="Allen J.L."/>
        </authorList>
    </citation>
    <scope>NUCLEOTIDE SEQUENCE [LARGE SCALE GENOMIC DNA]</scope>
    <source>
        <strain evidence="1">WasteWater2</strain>
    </source>
</reference>
<proteinExistence type="predicted"/>
<dbReference type="AlphaFoldDB" id="A0A8H6L7X7"/>
<keyword evidence="2" id="KW-1185">Reference proteome</keyword>
<sequence>MKQLSASLKEILVLSESSDLVKKEIQRLKREMHRFRTDAKVAAIRSKIVDKVADKMAEQALTRSQARGDNDFDSEKFQTAALGELARELTTLVGVYGPAAIAMLARDSRKDMDERYHVWPDRESTGLVTQERFFAQLVNETVAPHEKSWFNGTKENLLRLQIMSSYDQELVKGNGIRFCATIYKSLKRPFRVSMTPHKGIKDTLLGVQKAKRKDDVILLDPEYIVEPLQLKVEELQDLNSATLRAILRHRGVHLAKRKKKTSQAYNLNTDLGAHIREVAEGFLECDLRKQVYIARNHIVKCIKDSFSQLHQNVQNTCTTPKTRNNQVLQLCYTANKREQERCILHIDSLFKALIGEAARLP</sequence>
<dbReference type="EMBL" id="JACCJC010000008">
    <property type="protein sequence ID" value="KAF6238828.1"/>
    <property type="molecule type" value="Genomic_DNA"/>
</dbReference>
<dbReference type="Proteomes" id="UP000578531">
    <property type="component" value="Unassembled WGS sequence"/>
</dbReference>
<dbReference type="RefSeq" id="XP_037168127.1">
    <property type="nucleotide sequence ID" value="XM_037305262.1"/>
</dbReference>
<dbReference type="GeneID" id="59285003"/>
<comment type="caution">
    <text evidence="1">The sequence shown here is derived from an EMBL/GenBank/DDBJ whole genome shotgun (WGS) entry which is preliminary data.</text>
</comment>